<organism evidence="1 2">
    <name type="scientific">Purpureocillium lilacinum</name>
    <name type="common">Paecilomyces lilacinus</name>
    <dbReference type="NCBI Taxonomy" id="33203"/>
    <lineage>
        <taxon>Eukaryota</taxon>
        <taxon>Fungi</taxon>
        <taxon>Dikarya</taxon>
        <taxon>Ascomycota</taxon>
        <taxon>Pezizomycotina</taxon>
        <taxon>Sordariomycetes</taxon>
        <taxon>Hypocreomycetidae</taxon>
        <taxon>Hypocreales</taxon>
        <taxon>Ophiocordycipitaceae</taxon>
        <taxon>Purpureocillium</taxon>
    </lineage>
</organism>
<reference evidence="1" key="1">
    <citation type="submission" date="2024-12" db="EMBL/GenBank/DDBJ databases">
        <title>Comparative genomics and development of molecular markers within Purpureocillium lilacinum and among Purpureocillium species.</title>
        <authorList>
            <person name="Yeh Z.-Y."/>
            <person name="Ni N.-T."/>
            <person name="Lo P.-H."/>
            <person name="Mushyakhwo K."/>
            <person name="Lin C.-F."/>
            <person name="Nai Y.-S."/>
        </authorList>
    </citation>
    <scope>NUCLEOTIDE SEQUENCE</scope>
    <source>
        <strain evidence="1">NCHU-NPUST-175</strain>
    </source>
</reference>
<accession>A0ACC4D8L2</accession>
<sequence length="636" mass="70041">MPRILLLCFIHGFKARRGNDDTFRDFPDDLKLQVARELPSERVESVVYPTYETKGELAQASQAFLEWLKERVMDIRKTLLEKPWPPDDREVGVVLVAHSMGGFVAADALFLSLNERLDSETADKTPFPLIQGILTFDTPYNGLARSMFVYGAFSNYQKVSNVFNVMTALGAAAPAGLRSLATQRATRSAAVSAASRSNPAWKTWQLVAVRTGTVGAIAAGGVAAYVHREAIMKGMQKVKNINRDTVADGYRQSMETLGQGLAYVNRGNVGHSFAWLSDHFTFVGSLMKQNELCRRLDRMGSLKGVGIQDFYTSLGENGYWRGGYFVPERTFCAIPPEDHVANPLFTRYVMRDAEDEVMAHMTMFKPEKNKAYERMTGEAVECVKKWFLSDEPLFDDPKFREVPPEEVKEDHVADETLKEQEKAIQDQDKGQETAAADDGDDLPDESPIDIAAAASMVPLPDGEEGDIVVPSEDESADSNERKRTYRQYLFQIAQQTGQGAKAWWPSKMPQMPQMPNVSMPSMPQMPQMPSAVSGLERIPVPGWDLFSKKDTKDESQEKAASAAAEGGEKVQDTTGDAEVKNTDATGKPEETATNTTEEKDTPVTSNTQETVTDATKDAGETSANTTSGTGGKATAE</sequence>
<evidence type="ECO:0000313" key="1">
    <source>
        <dbReference type="EMBL" id="KAL3952551.1"/>
    </source>
</evidence>
<keyword evidence="2" id="KW-1185">Reference proteome</keyword>
<protein>
    <submittedName>
        <fullName evidence="1">Uncharacterized protein</fullName>
    </submittedName>
</protein>
<evidence type="ECO:0000313" key="2">
    <source>
        <dbReference type="Proteomes" id="UP001638806"/>
    </source>
</evidence>
<proteinExistence type="predicted"/>
<dbReference type="EMBL" id="JBGNUJ010000012">
    <property type="protein sequence ID" value="KAL3952551.1"/>
    <property type="molecule type" value="Genomic_DNA"/>
</dbReference>
<gene>
    <name evidence="1" type="ORF">ACCO45_012494</name>
</gene>
<dbReference type="Proteomes" id="UP001638806">
    <property type="component" value="Unassembled WGS sequence"/>
</dbReference>
<comment type="caution">
    <text evidence="1">The sequence shown here is derived from an EMBL/GenBank/DDBJ whole genome shotgun (WGS) entry which is preliminary data.</text>
</comment>
<name>A0ACC4D8L2_PURLI</name>